<dbReference type="GO" id="GO:0043171">
    <property type="term" value="P:peptide catabolic process"/>
    <property type="evidence" value="ECO:0007669"/>
    <property type="project" value="TreeGrafter"/>
</dbReference>
<keyword evidence="3" id="KW-1185">Reference proteome</keyword>
<evidence type="ECO:0000313" key="3">
    <source>
        <dbReference type="Proteomes" id="UP000015102"/>
    </source>
</evidence>
<dbReference type="GO" id="GO:0016020">
    <property type="term" value="C:membrane"/>
    <property type="evidence" value="ECO:0007669"/>
    <property type="project" value="TreeGrafter"/>
</dbReference>
<dbReference type="PANTHER" id="PTHR11533:SF290">
    <property type="entry name" value="AMINOPEPTIDASE"/>
    <property type="match status" value="1"/>
</dbReference>
<dbReference type="PANTHER" id="PTHR11533">
    <property type="entry name" value="PROTEASE M1 ZINC METALLOPROTEASE"/>
    <property type="match status" value="1"/>
</dbReference>
<dbReference type="GO" id="GO:0042277">
    <property type="term" value="F:peptide binding"/>
    <property type="evidence" value="ECO:0007669"/>
    <property type="project" value="TreeGrafter"/>
</dbReference>
<dbReference type="GO" id="GO:0005737">
    <property type="term" value="C:cytoplasm"/>
    <property type="evidence" value="ECO:0007669"/>
    <property type="project" value="TreeGrafter"/>
</dbReference>
<dbReference type="Gene3D" id="2.60.40.1730">
    <property type="entry name" value="tricorn interacting facor f3 domain"/>
    <property type="match status" value="1"/>
</dbReference>
<feature type="domain" description="Aminopeptidase N-like N-terminal" evidence="1">
    <location>
        <begin position="59"/>
        <end position="227"/>
    </location>
</feature>
<dbReference type="InterPro" id="IPR050344">
    <property type="entry name" value="Peptidase_M1_aminopeptidases"/>
</dbReference>
<dbReference type="Pfam" id="PF17900">
    <property type="entry name" value="Peptidase_M1_N"/>
    <property type="match status" value="1"/>
</dbReference>
<accession>T1GKJ2</accession>
<dbReference type="GO" id="GO:0006508">
    <property type="term" value="P:proteolysis"/>
    <property type="evidence" value="ECO:0007669"/>
    <property type="project" value="TreeGrafter"/>
</dbReference>
<dbReference type="InterPro" id="IPR045357">
    <property type="entry name" value="Aminopeptidase_N-like_N"/>
</dbReference>
<evidence type="ECO:0000259" key="1">
    <source>
        <dbReference type="Pfam" id="PF17900"/>
    </source>
</evidence>
<reference evidence="3" key="1">
    <citation type="submission" date="2013-02" db="EMBL/GenBank/DDBJ databases">
        <authorList>
            <person name="Hughes D."/>
        </authorList>
    </citation>
    <scope>NUCLEOTIDE SEQUENCE</scope>
    <source>
        <strain>Durham</strain>
        <strain evidence="3">NC isolate 2 -- Noor lab</strain>
    </source>
</reference>
<proteinExistence type="predicted"/>
<organism evidence="2 3">
    <name type="scientific">Megaselia scalaris</name>
    <name type="common">Humpbacked fly</name>
    <name type="synonym">Phora scalaris</name>
    <dbReference type="NCBI Taxonomy" id="36166"/>
    <lineage>
        <taxon>Eukaryota</taxon>
        <taxon>Metazoa</taxon>
        <taxon>Ecdysozoa</taxon>
        <taxon>Arthropoda</taxon>
        <taxon>Hexapoda</taxon>
        <taxon>Insecta</taxon>
        <taxon>Pterygota</taxon>
        <taxon>Neoptera</taxon>
        <taxon>Endopterygota</taxon>
        <taxon>Diptera</taxon>
        <taxon>Brachycera</taxon>
        <taxon>Muscomorpha</taxon>
        <taxon>Platypezoidea</taxon>
        <taxon>Phoridae</taxon>
        <taxon>Megaseliini</taxon>
        <taxon>Megaselia</taxon>
    </lineage>
</organism>
<dbReference type="GO" id="GO:0005615">
    <property type="term" value="C:extracellular space"/>
    <property type="evidence" value="ECO:0007669"/>
    <property type="project" value="TreeGrafter"/>
</dbReference>
<name>T1GKJ2_MEGSC</name>
<dbReference type="InterPro" id="IPR042097">
    <property type="entry name" value="Aminopeptidase_N-like_N_sf"/>
</dbReference>
<dbReference type="GO" id="GO:0070006">
    <property type="term" value="F:metalloaminopeptidase activity"/>
    <property type="evidence" value="ECO:0007669"/>
    <property type="project" value="TreeGrafter"/>
</dbReference>
<dbReference type="Proteomes" id="UP000015102">
    <property type="component" value="Unassembled WGS sequence"/>
</dbReference>
<dbReference type="OMA" id="YIHEEDY"/>
<dbReference type="STRING" id="36166.T1GKJ2"/>
<dbReference type="GO" id="GO:0008270">
    <property type="term" value="F:zinc ion binding"/>
    <property type="evidence" value="ECO:0007669"/>
    <property type="project" value="TreeGrafter"/>
</dbReference>
<dbReference type="HOGENOM" id="CLU_1197446_0_0_1"/>
<sequence length="232" mass="26793">MKMKSYFVFPKIFLVFLNLSRRAEVCRGLTPDMFLKIIGLFLVVSSVVHCEIQLPNTTKPLSYYLSLTTYIHEEDYSFFGFVDINIRALETTDTVTLHAENLDDLEVTLRDKNSSPAKVYHNLTFSEDKENDFLRIEMPDNVVLQEGHDYTISVSFLGEMANSSYGFYKLNFMDSQNRRVVLAATQFENIFARRVFPCYDDPKYKANFTIALTHGSEFKAYSNMPQEGPLCQ</sequence>
<reference evidence="2" key="2">
    <citation type="submission" date="2015-06" db="UniProtKB">
        <authorList>
            <consortium name="EnsemblMetazoa"/>
        </authorList>
    </citation>
    <scope>IDENTIFICATION</scope>
</reference>
<protein>
    <recommendedName>
        <fullName evidence="1">Aminopeptidase N-like N-terminal domain-containing protein</fullName>
    </recommendedName>
</protein>
<dbReference type="EnsemblMetazoa" id="MESCA004018-RA">
    <property type="protein sequence ID" value="MESCA004018-PA"/>
    <property type="gene ID" value="MESCA004018"/>
</dbReference>
<dbReference type="EMBL" id="CAQQ02020921">
    <property type="status" value="NOT_ANNOTATED_CDS"/>
    <property type="molecule type" value="Genomic_DNA"/>
</dbReference>
<dbReference type="SUPFAM" id="SSF63737">
    <property type="entry name" value="Leukotriene A4 hydrolase N-terminal domain"/>
    <property type="match status" value="1"/>
</dbReference>
<dbReference type="AlphaFoldDB" id="T1GKJ2"/>
<evidence type="ECO:0000313" key="2">
    <source>
        <dbReference type="EnsemblMetazoa" id="MESCA004018-PA"/>
    </source>
</evidence>